<reference evidence="4" key="1">
    <citation type="journal article" date="2018" name="Nat. Microbiol.">
        <title>Leveraging single-cell genomics to expand the fungal tree of life.</title>
        <authorList>
            <person name="Ahrendt S.R."/>
            <person name="Quandt C.A."/>
            <person name="Ciobanu D."/>
            <person name="Clum A."/>
            <person name="Salamov A."/>
            <person name="Andreopoulos B."/>
            <person name="Cheng J.F."/>
            <person name="Woyke T."/>
            <person name="Pelin A."/>
            <person name="Henrissat B."/>
            <person name="Reynolds N.K."/>
            <person name="Benny G.L."/>
            <person name="Smith M.E."/>
            <person name="James T.Y."/>
            <person name="Grigoriev I.V."/>
        </authorList>
    </citation>
    <scope>NUCLEOTIDE SEQUENCE [LARGE SCALE GENOMIC DNA]</scope>
    <source>
        <strain evidence="4">ATCC 52028</strain>
    </source>
</reference>
<name>A0A4P9WZ03_9FUNG</name>
<proteinExistence type="predicted"/>
<evidence type="ECO:0000313" key="4">
    <source>
        <dbReference type="Proteomes" id="UP000274922"/>
    </source>
</evidence>
<dbReference type="Proteomes" id="UP000274922">
    <property type="component" value="Unassembled WGS sequence"/>
</dbReference>
<evidence type="ECO:0000313" key="3">
    <source>
        <dbReference type="EMBL" id="RKO98741.1"/>
    </source>
</evidence>
<dbReference type="EMBL" id="ML014371">
    <property type="protein sequence ID" value="RKO98741.1"/>
    <property type="molecule type" value="Genomic_DNA"/>
</dbReference>
<keyword evidence="2" id="KW-0812">Transmembrane</keyword>
<feature type="region of interest" description="Disordered" evidence="1">
    <location>
        <begin position="1"/>
        <end position="60"/>
    </location>
</feature>
<gene>
    <name evidence="3" type="ORF">CXG81DRAFT_28461</name>
</gene>
<keyword evidence="4" id="KW-1185">Reference proteome</keyword>
<keyword evidence="2" id="KW-1133">Transmembrane helix</keyword>
<feature type="compositionally biased region" description="Pro residues" evidence="1">
    <location>
        <begin position="37"/>
        <end position="60"/>
    </location>
</feature>
<dbReference type="STRING" id="1555241.A0A4P9WZ03"/>
<keyword evidence="2" id="KW-0472">Membrane</keyword>
<sequence>MPTIRRHVVTQTYGAAPTPAAARATGMRSPPTLMVAPSPPSPPSPSPPSPPPPPVPPRPPIVVQTNGHVRSSLLGFLIGAAAAGSLGAVLLIDEMHTSMSAVLSEVDDVSVQSKRVSDSMARVEALDRTVAQLHHEAATREDVAALRTELLHALDEVQELALALKAKQWEHEHDLAILTGRRPLGS</sequence>
<accession>A0A4P9WZ03</accession>
<dbReference type="OrthoDB" id="5331396at2759"/>
<evidence type="ECO:0000256" key="1">
    <source>
        <dbReference type="SAM" id="MobiDB-lite"/>
    </source>
</evidence>
<dbReference type="AlphaFoldDB" id="A0A4P9WZ03"/>
<feature type="compositionally biased region" description="Low complexity" evidence="1">
    <location>
        <begin position="15"/>
        <end position="25"/>
    </location>
</feature>
<protein>
    <submittedName>
        <fullName evidence="3">Uncharacterized protein</fullName>
    </submittedName>
</protein>
<evidence type="ECO:0000256" key="2">
    <source>
        <dbReference type="SAM" id="Phobius"/>
    </source>
</evidence>
<organism evidence="3 4">
    <name type="scientific">Caulochytrium protostelioides</name>
    <dbReference type="NCBI Taxonomy" id="1555241"/>
    <lineage>
        <taxon>Eukaryota</taxon>
        <taxon>Fungi</taxon>
        <taxon>Fungi incertae sedis</taxon>
        <taxon>Chytridiomycota</taxon>
        <taxon>Chytridiomycota incertae sedis</taxon>
        <taxon>Chytridiomycetes</taxon>
        <taxon>Caulochytriales</taxon>
        <taxon>Caulochytriaceae</taxon>
        <taxon>Caulochytrium</taxon>
    </lineage>
</organism>
<feature type="transmembrane region" description="Helical" evidence="2">
    <location>
        <begin position="73"/>
        <end position="92"/>
    </location>
</feature>